<protein>
    <submittedName>
        <fullName evidence="2">Uncharacterized protein</fullName>
    </submittedName>
</protein>
<dbReference type="PROSITE" id="PS51257">
    <property type="entry name" value="PROKAR_LIPOPROTEIN"/>
    <property type="match status" value="1"/>
</dbReference>
<feature type="transmembrane region" description="Helical" evidence="1">
    <location>
        <begin position="17"/>
        <end position="34"/>
    </location>
</feature>
<keyword evidence="1" id="KW-0472">Membrane</keyword>
<dbReference type="Proteomes" id="UP000003160">
    <property type="component" value="Unassembled WGS sequence"/>
</dbReference>
<keyword evidence="1" id="KW-1133">Transmembrane helix</keyword>
<gene>
    <name evidence="2" type="ORF">HMPREF0645_2364</name>
</gene>
<evidence type="ECO:0000313" key="3">
    <source>
        <dbReference type="Proteomes" id="UP000003160"/>
    </source>
</evidence>
<proteinExistence type="predicted"/>
<dbReference type="EMBL" id="ACKS01000085">
    <property type="protein sequence ID" value="EFA43137.1"/>
    <property type="molecule type" value="Genomic_DNA"/>
</dbReference>
<sequence>MYIKIDRPFKKETNMRFLHCIYTFSSILILAAMSCTSIEEGVAPDGLTEAHDKGMGNIYIKQDPLSEEDKDSIERLKLQYEKFEQQGPHAIIDINQR</sequence>
<name>D1PZH9_9BACT</name>
<comment type="caution">
    <text evidence="2">The sequence shown here is derived from an EMBL/GenBank/DDBJ whole genome shotgun (WGS) entry which is preliminary data.</text>
</comment>
<keyword evidence="1" id="KW-0812">Transmembrane</keyword>
<evidence type="ECO:0000256" key="1">
    <source>
        <dbReference type="SAM" id="Phobius"/>
    </source>
</evidence>
<organism evidence="2 3">
    <name type="scientific">Hallella bergensis DSM 17361</name>
    <dbReference type="NCBI Taxonomy" id="585502"/>
    <lineage>
        <taxon>Bacteria</taxon>
        <taxon>Pseudomonadati</taxon>
        <taxon>Bacteroidota</taxon>
        <taxon>Bacteroidia</taxon>
        <taxon>Bacteroidales</taxon>
        <taxon>Prevotellaceae</taxon>
        <taxon>Hallella</taxon>
    </lineage>
</organism>
<reference evidence="2 3" key="1">
    <citation type="submission" date="2009-10" db="EMBL/GenBank/DDBJ databases">
        <authorList>
            <person name="Qin X."/>
            <person name="Bachman B."/>
            <person name="Battles P."/>
            <person name="Bell A."/>
            <person name="Bess C."/>
            <person name="Bickham C."/>
            <person name="Chaboub L."/>
            <person name="Chen D."/>
            <person name="Coyle M."/>
            <person name="Deiros D.R."/>
            <person name="Dinh H."/>
            <person name="Forbes L."/>
            <person name="Fowler G."/>
            <person name="Francisco L."/>
            <person name="Fu Q."/>
            <person name="Gubbala S."/>
            <person name="Hale W."/>
            <person name="Han Y."/>
            <person name="Hemphill L."/>
            <person name="Highlander S.K."/>
            <person name="Hirani K."/>
            <person name="Hogues M."/>
            <person name="Jackson L."/>
            <person name="Jakkamsetti A."/>
            <person name="Javaid M."/>
            <person name="Jiang H."/>
            <person name="Korchina V."/>
            <person name="Kovar C."/>
            <person name="Lara F."/>
            <person name="Lee S."/>
            <person name="Mata R."/>
            <person name="Mathew T."/>
            <person name="Moen C."/>
            <person name="Morales K."/>
            <person name="Munidasa M."/>
            <person name="Nazareth L."/>
            <person name="Ngo R."/>
            <person name="Nguyen L."/>
            <person name="Okwuonu G."/>
            <person name="Ongeri F."/>
            <person name="Patil S."/>
            <person name="Petrosino J."/>
            <person name="Pham C."/>
            <person name="Pham P."/>
            <person name="Pu L.-L."/>
            <person name="Puazo M."/>
            <person name="Raj R."/>
            <person name="Reid J."/>
            <person name="Rouhana J."/>
            <person name="Saada N."/>
            <person name="Shang Y."/>
            <person name="Simmons D."/>
            <person name="Thornton R."/>
            <person name="Warren J."/>
            <person name="Weissenberger G."/>
            <person name="Zhang J."/>
            <person name="Zhang L."/>
            <person name="Zhou C."/>
            <person name="Zhu D."/>
            <person name="Muzny D."/>
            <person name="Worley K."/>
            <person name="Gibbs R."/>
        </authorList>
    </citation>
    <scope>NUCLEOTIDE SEQUENCE [LARGE SCALE GENOMIC DNA]</scope>
    <source>
        <strain evidence="2 3">DSM 17361</strain>
    </source>
</reference>
<dbReference type="HOGENOM" id="CLU_2344288_0_0_10"/>
<dbReference type="OrthoDB" id="9880678at2"/>
<evidence type="ECO:0000313" key="2">
    <source>
        <dbReference type="EMBL" id="EFA43137.1"/>
    </source>
</evidence>
<keyword evidence="3" id="KW-1185">Reference proteome</keyword>
<accession>D1PZH9</accession>
<dbReference type="AlphaFoldDB" id="D1PZH9"/>